<evidence type="ECO:0000313" key="2">
    <source>
        <dbReference type="Proteomes" id="UP000198806"/>
    </source>
</evidence>
<gene>
    <name evidence="1" type="ORF">SAMN04489757_106124</name>
</gene>
<dbReference type="Proteomes" id="UP000198806">
    <property type="component" value="Unassembled WGS sequence"/>
</dbReference>
<dbReference type="STRING" id="1527.SAMN04489757_106124"/>
<evidence type="ECO:0000313" key="1">
    <source>
        <dbReference type="EMBL" id="SFO01145.1"/>
    </source>
</evidence>
<dbReference type="OrthoDB" id="2019903at2"/>
<protein>
    <submittedName>
        <fullName evidence="1">Uncharacterized protein</fullName>
    </submittedName>
</protein>
<dbReference type="AlphaFoldDB" id="A0A1I5DPF0"/>
<proteinExistence type="predicted"/>
<reference evidence="1 2" key="1">
    <citation type="submission" date="2016-10" db="EMBL/GenBank/DDBJ databases">
        <authorList>
            <person name="de Groot N.N."/>
        </authorList>
    </citation>
    <scope>NUCLEOTIDE SEQUENCE [LARGE SCALE GENOMIC DNA]</scope>
    <source>
        <strain evidence="1 2">DSM 1283</strain>
    </source>
</reference>
<sequence length="362" mass="41356">MGKTFKDMAKHLKNVITPEIPETYAINPMFKKISNEEDIREGVLAFRDFLYQLCDVLIVEGDSYDNYKQNAHVFDDRVTISVYFPFLHNVKCLLLNIGFHGVLTESARSLTVGSNIFNTKIPVSKSIECLRFLTDCGILIDGIDLNEKKPDLSKVERIKISYPDNPAMLTGLKVMAIAEIEFGKNVNKFEVNKSNTISYCRFSDILLRCDYRVLKNNKTDDVISILKGTMKPLSANVQDFILQLHQCYLDKGLKCNVEIKDLWIKIKYSYKSKEIWGINVSLNNGYQINIKAKNTHKYADTIEKFPSFIQEMIEKGYGCGIKRGISDHCNGGCQGFRFSLDDSIIDIRNAIETWLDTELSFV</sequence>
<dbReference type="EMBL" id="FOWD01000006">
    <property type="protein sequence ID" value="SFO01145.1"/>
    <property type="molecule type" value="Genomic_DNA"/>
</dbReference>
<dbReference type="RefSeq" id="WP_091685053.1">
    <property type="nucleotide sequence ID" value="NZ_BAABFM010000013.1"/>
</dbReference>
<keyword evidence="2" id="KW-1185">Reference proteome</keyword>
<name>A0A1I5DPF0_9FIRM</name>
<accession>A0A1I5DPF0</accession>
<organism evidence="1 2">
    <name type="scientific">Anaerocolumna aminovalerica</name>
    <dbReference type="NCBI Taxonomy" id="1527"/>
    <lineage>
        <taxon>Bacteria</taxon>
        <taxon>Bacillati</taxon>
        <taxon>Bacillota</taxon>
        <taxon>Clostridia</taxon>
        <taxon>Lachnospirales</taxon>
        <taxon>Lachnospiraceae</taxon>
        <taxon>Anaerocolumna</taxon>
    </lineage>
</organism>